<evidence type="ECO:0000313" key="2">
    <source>
        <dbReference type="EMBL" id="CRL46076.1"/>
    </source>
</evidence>
<dbReference type="Proteomes" id="UP000245838">
    <property type="component" value="Chromosome sggmmb4_Chromosome"/>
</dbReference>
<gene>
    <name evidence="2" type="ORF">SGGMMB4_04374</name>
</gene>
<name>A0A193QLM7_SODGM</name>
<evidence type="ECO:0000313" key="3">
    <source>
        <dbReference type="Proteomes" id="UP000245838"/>
    </source>
</evidence>
<dbReference type="RefSeq" id="WP_041866880.1">
    <property type="nucleotide sequence ID" value="NC_007712.1"/>
</dbReference>
<protein>
    <submittedName>
        <fullName evidence="2">Uncharacterized protein</fullName>
    </submittedName>
</protein>
<accession>A0A193QLM7</accession>
<keyword evidence="1" id="KW-0812">Transmembrane</keyword>
<dbReference type="BioCyc" id="SGLO343509:SGP1_RS10550-MONOMER"/>
<keyword evidence="1" id="KW-1133">Transmembrane helix</keyword>
<organism evidence="2 3">
    <name type="scientific">Sodalis glossinidius (strain morsitans)</name>
    <dbReference type="NCBI Taxonomy" id="343509"/>
    <lineage>
        <taxon>Bacteria</taxon>
        <taxon>Pseudomonadati</taxon>
        <taxon>Pseudomonadota</taxon>
        <taxon>Gammaproteobacteria</taxon>
        <taxon>Enterobacterales</taxon>
        <taxon>Bruguierivoracaceae</taxon>
        <taxon>Sodalis</taxon>
    </lineage>
</organism>
<dbReference type="EMBL" id="LN854557">
    <property type="protein sequence ID" value="CRL46076.1"/>
    <property type="molecule type" value="Genomic_DNA"/>
</dbReference>
<evidence type="ECO:0000256" key="1">
    <source>
        <dbReference type="SAM" id="Phobius"/>
    </source>
</evidence>
<proteinExistence type="predicted"/>
<dbReference type="OrthoDB" id="8019720at2"/>
<reference evidence="2 3" key="1">
    <citation type="submission" date="2015-05" db="EMBL/GenBank/DDBJ databases">
        <authorList>
            <person name="Goodhead I."/>
        </authorList>
    </citation>
    <scope>NUCLEOTIDE SEQUENCE [LARGE SCALE GENOMIC DNA]</scope>
    <source>
        <strain evidence="3">morsitans</strain>
    </source>
</reference>
<feature type="transmembrane region" description="Helical" evidence="1">
    <location>
        <begin position="59"/>
        <end position="77"/>
    </location>
</feature>
<keyword evidence="1" id="KW-0472">Membrane</keyword>
<dbReference type="AlphaFoldDB" id="A0A193QLM7"/>
<sequence>MDRIGLIKNTIYSKTGHVKDFNLVNQEKFIKTPFKYLMEEVVPFLCCPRRYGVLPRRDVCFWWVPFGILVLPLSGWGA</sequence>
<dbReference type="BioCyc" id="SGLO343509:SGP1_RS16970-MONOMER"/>